<dbReference type="InterPro" id="IPR003400">
    <property type="entry name" value="ExbD"/>
</dbReference>
<dbReference type="GO" id="GO:0015031">
    <property type="term" value="P:protein transport"/>
    <property type="evidence" value="ECO:0007669"/>
    <property type="project" value="UniProtKB-KW"/>
</dbReference>
<dbReference type="STRING" id="1193051.LEP1GSC017_0119"/>
<dbReference type="Proteomes" id="UP000294684">
    <property type="component" value="Unassembled WGS sequence"/>
</dbReference>
<evidence type="ECO:0000256" key="3">
    <source>
        <dbReference type="ARBA" id="ARBA00022475"/>
    </source>
</evidence>
<keyword evidence="7" id="KW-0653">Protein transport</keyword>
<evidence type="ECO:0000256" key="6">
    <source>
        <dbReference type="ARBA" id="ARBA00023136"/>
    </source>
</evidence>
<reference evidence="9 10" key="1">
    <citation type="submission" date="2019-03" db="EMBL/GenBank/DDBJ databases">
        <title>Genomic Encyclopedia of Archaeal and Bacterial Type Strains, Phase II (KMG-II): from individual species to whole genera.</title>
        <authorList>
            <person name="Goeker M."/>
        </authorList>
    </citation>
    <scope>NUCLEOTIDE SEQUENCE [LARGE SCALE GENOMIC DNA]</scope>
    <source>
        <strain evidence="9 10">DSM 21537</strain>
    </source>
</reference>
<comment type="subcellular location">
    <subcellularLocation>
        <location evidence="1">Cell membrane</location>
        <topology evidence="1">Single-pass membrane protein</topology>
    </subcellularLocation>
    <subcellularLocation>
        <location evidence="7">Cell membrane</location>
        <topology evidence="7">Single-pass type II membrane protein</topology>
    </subcellularLocation>
</comment>
<gene>
    <name evidence="9" type="ORF">CLV96_2887</name>
</gene>
<proteinExistence type="inferred from homology"/>
<evidence type="ECO:0000256" key="2">
    <source>
        <dbReference type="ARBA" id="ARBA00005811"/>
    </source>
</evidence>
<dbReference type="PANTHER" id="PTHR30558">
    <property type="entry name" value="EXBD MEMBRANE COMPONENT OF PMF-DRIVEN MACROMOLECULE IMPORT SYSTEM"/>
    <property type="match status" value="1"/>
</dbReference>
<dbReference type="OrthoDB" id="332118at2"/>
<name>A0A4R8MLI0_LEPME</name>
<evidence type="ECO:0000313" key="9">
    <source>
        <dbReference type="EMBL" id="TDY68373.1"/>
    </source>
</evidence>
<dbReference type="RefSeq" id="WP_004788057.1">
    <property type="nucleotide sequence ID" value="NZ_RQGE01000020.1"/>
</dbReference>
<protein>
    <submittedName>
        <fullName evidence="9">Biopolymer transport protein ExbD</fullName>
    </submittedName>
</protein>
<feature type="transmembrane region" description="Helical" evidence="8">
    <location>
        <begin position="12"/>
        <end position="32"/>
    </location>
</feature>
<evidence type="ECO:0000313" key="10">
    <source>
        <dbReference type="Proteomes" id="UP000294684"/>
    </source>
</evidence>
<keyword evidence="7" id="KW-0813">Transport</keyword>
<keyword evidence="4 7" id="KW-0812">Transmembrane</keyword>
<keyword evidence="6 8" id="KW-0472">Membrane</keyword>
<keyword evidence="10" id="KW-1185">Reference proteome</keyword>
<comment type="caution">
    <text evidence="9">The sequence shown here is derived from an EMBL/GenBank/DDBJ whole genome shotgun (WGS) entry which is preliminary data.</text>
</comment>
<dbReference type="Pfam" id="PF02472">
    <property type="entry name" value="ExbD"/>
    <property type="match status" value="1"/>
</dbReference>
<keyword evidence="5 8" id="KW-1133">Transmembrane helix</keyword>
<accession>A0A4R8MLI0</accession>
<dbReference type="GO" id="GO:0005886">
    <property type="term" value="C:plasma membrane"/>
    <property type="evidence" value="ECO:0007669"/>
    <property type="project" value="UniProtKB-SubCell"/>
</dbReference>
<dbReference type="GO" id="GO:0022857">
    <property type="term" value="F:transmembrane transporter activity"/>
    <property type="evidence" value="ECO:0007669"/>
    <property type="project" value="InterPro"/>
</dbReference>
<evidence type="ECO:0000256" key="1">
    <source>
        <dbReference type="ARBA" id="ARBA00004162"/>
    </source>
</evidence>
<dbReference type="Gene3D" id="3.30.420.270">
    <property type="match status" value="1"/>
</dbReference>
<evidence type="ECO:0000256" key="7">
    <source>
        <dbReference type="RuleBase" id="RU003879"/>
    </source>
</evidence>
<organism evidence="9 10">
    <name type="scientific">Leptospira meyeri</name>
    <dbReference type="NCBI Taxonomy" id="29508"/>
    <lineage>
        <taxon>Bacteria</taxon>
        <taxon>Pseudomonadati</taxon>
        <taxon>Spirochaetota</taxon>
        <taxon>Spirochaetia</taxon>
        <taxon>Leptospirales</taxon>
        <taxon>Leptospiraceae</taxon>
        <taxon>Leptospira</taxon>
    </lineage>
</organism>
<sequence length="131" mass="14801">MKLRKSSSNALIDISSLIDVLFILLIFLMLAVRFTETTSTLQLDLPKSKTESIGEETPKFKILINHLGVIYFDGKETSKESLFQLVPKNQDGDSSVVLEVDKRALFESFVFVTDVLKANGYQKIDIITRKD</sequence>
<evidence type="ECO:0000256" key="5">
    <source>
        <dbReference type="ARBA" id="ARBA00022989"/>
    </source>
</evidence>
<dbReference type="PANTHER" id="PTHR30558:SF7">
    <property type="entry name" value="TOL-PAL SYSTEM PROTEIN TOLR"/>
    <property type="match status" value="1"/>
</dbReference>
<dbReference type="GeneID" id="79828167"/>
<comment type="similarity">
    <text evidence="2 7">Belongs to the ExbD/TolR family.</text>
</comment>
<dbReference type="EMBL" id="SORO01000002">
    <property type="protein sequence ID" value="TDY68373.1"/>
    <property type="molecule type" value="Genomic_DNA"/>
</dbReference>
<evidence type="ECO:0000256" key="8">
    <source>
        <dbReference type="SAM" id="Phobius"/>
    </source>
</evidence>
<evidence type="ECO:0000256" key="4">
    <source>
        <dbReference type="ARBA" id="ARBA00022692"/>
    </source>
</evidence>
<dbReference type="AlphaFoldDB" id="A0A4R8MLI0"/>
<keyword evidence="3" id="KW-1003">Cell membrane</keyword>